<dbReference type="EMBL" id="FWDO01000005">
    <property type="protein sequence ID" value="SLM18549.1"/>
    <property type="molecule type" value="Genomic_DNA"/>
</dbReference>
<dbReference type="PANTHER" id="PTHR30146">
    <property type="entry name" value="LACI-RELATED TRANSCRIPTIONAL REPRESSOR"/>
    <property type="match status" value="1"/>
</dbReference>
<dbReference type="InterPro" id="IPR000843">
    <property type="entry name" value="HTH_LacI"/>
</dbReference>
<dbReference type="SMART" id="SM00354">
    <property type="entry name" value="HTH_LACI"/>
    <property type="match status" value="1"/>
</dbReference>
<dbReference type="SUPFAM" id="SSF47413">
    <property type="entry name" value="lambda repressor-like DNA-binding domains"/>
    <property type="match status" value="1"/>
</dbReference>
<organism evidence="5">
    <name type="scientific">uncultured spirochete</name>
    <dbReference type="NCBI Taxonomy" id="156406"/>
    <lineage>
        <taxon>Bacteria</taxon>
        <taxon>Pseudomonadati</taxon>
        <taxon>Spirochaetota</taxon>
        <taxon>Spirochaetia</taxon>
        <taxon>Spirochaetales</taxon>
        <taxon>environmental samples</taxon>
    </lineage>
</organism>
<dbReference type="CDD" id="cd06267">
    <property type="entry name" value="PBP1_LacI_sugar_binding-like"/>
    <property type="match status" value="1"/>
</dbReference>
<evidence type="ECO:0000313" key="5">
    <source>
        <dbReference type="EMBL" id="SLM18549.1"/>
    </source>
</evidence>
<dbReference type="Pfam" id="PF00356">
    <property type="entry name" value="LacI"/>
    <property type="match status" value="1"/>
</dbReference>
<evidence type="ECO:0000256" key="3">
    <source>
        <dbReference type="ARBA" id="ARBA00023163"/>
    </source>
</evidence>
<sequence length="333" mass="37792">MTSIKDIARLAGVSPSTVSRVLNEREYVRAEVRQRVLDIVKEKGYVQNHVARSMVLRRSFTIGVVIPYLFNMFQRQLFASMEFFLEQHGYKTQFFFLRWSDSSEQAFLRRLKGETLDGIIFIHELDNPEIYQYIQERSLPVALCTFEKREFGFPAVHIDEEASAELAVDYLIQRGHHSIGCITGEHFSFGRQREDGYKRALAAHGISYSPELTVRVPSYNPEAGHTGMLSLIRQKQPLSAVFAATDELAIGAIKALCESGLKVPEDVSVIGLDDIDISAFTTPGLTTVRQPIFEMGKKSADLVCEWIARDHIQEKVESFTTTIVERESVRTLH</sequence>
<dbReference type="SUPFAM" id="SSF53822">
    <property type="entry name" value="Periplasmic binding protein-like I"/>
    <property type="match status" value="1"/>
</dbReference>
<dbReference type="PANTHER" id="PTHR30146:SF109">
    <property type="entry name" value="HTH-TYPE TRANSCRIPTIONAL REGULATOR GALS"/>
    <property type="match status" value="1"/>
</dbReference>
<dbReference type="InterPro" id="IPR010982">
    <property type="entry name" value="Lambda_DNA-bd_dom_sf"/>
</dbReference>
<dbReference type="AlphaFoldDB" id="A0A3P3XR55"/>
<feature type="domain" description="HTH lacI-type" evidence="4">
    <location>
        <begin position="2"/>
        <end position="56"/>
    </location>
</feature>
<evidence type="ECO:0000256" key="2">
    <source>
        <dbReference type="ARBA" id="ARBA00023125"/>
    </source>
</evidence>
<dbReference type="InterPro" id="IPR046335">
    <property type="entry name" value="LacI/GalR-like_sensor"/>
</dbReference>
<dbReference type="Pfam" id="PF13377">
    <property type="entry name" value="Peripla_BP_3"/>
    <property type="match status" value="1"/>
</dbReference>
<dbReference type="GO" id="GO:0000976">
    <property type="term" value="F:transcription cis-regulatory region binding"/>
    <property type="evidence" value="ECO:0007669"/>
    <property type="project" value="TreeGrafter"/>
</dbReference>
<name>A0A3P3XR55_9SPIR</name>
<keyword evidence="3" id="KW-0804">Transcription</keyword>
<gene>
    <name evidence="5" type="ORF">SPIRO4BDMA_50064</name>
</gene>
<accession>A0A3P3XR55</accession>
<dbReference type="InterPro" id="IPR028082">
    <property type="entry name" value="Peripla_BP_I"/>
</dbReference>
<reference evidence="5" key="1">
    <citation type="submission" date="2017-02" db="EMBL/GenBank/DDBJ databases">
        <authorList>
            <person name="Regsiter A."/>
            <person name="William W."/>
        </authorList>
    </citation>
    <scope>NUCLEOTIDE SEQUENCE</scope>
    <source>
        <strain evidence="5">BdmA 4</strain>
    </source>
</reference>
<dbReference type="PROSITE" id="PS00356">
    <property type="entry name" value="HTH_LACI_1"/>
    <property type="match status" value="1"/>
</dbReference>
<protein>
    <submittedName>
        <fullName evidence="5">Transcriptional regulator</fullName>
    </submittedName>
</protein>
<dbReference type="Gene3D" id="3.40.50.2300">
    <property type="match status" value="2"/>
</dbReference>
<keyword evidence="2" id="KW-0238">DNA-binding</keyword>
<keyword evidence="1" id="KW-0805">Transcription regulation</keyword>
<dbReference type="GO" id="GO:0003700">
    <property type="term" value="F:DNA-binding transcription factor activity"/>
    <property type="evidence" value="ECO:0007669"/>
    <property type="project" value="TreeGrafter"/>
</dbReference>
<evidence type="ECO:0000256" key="1">
    <source>
        <dbReference type="ARBA" id="ARBA00023015"/>
    </source>
</evidence>
<proteinExistence type="predicted"/>
<dbReference type="PRINTS" id="PR00036">
    <property type="entry name" value="HTHLACI"/>
</dbReference>
<dbReference type="CDD" id="cd01392">
    <property type="entry name" value="HTH_LacI"/>
    <property type="match status" value="1"/>
</dbReference>
<dbReference type="Gene3D" id="1.10.260.40">
    <property type="entry name" value="lambda repressor-like DNA-binding domains"/>
    <property type="match status" value="1"/>
</dbReference>
<evidence type="ECO:0000259" key="4">
    <source>
        <dbReference type="PROSITE" id="PS50932"/>
    </source>
</evidence>
<dbReference type="PROSITE" id="PS50932">
    <property type="entry name" value="HTH_LACI_2"/>
    <property type="match status" value="1"/>
</dbReference>